<dbReference type="EMBL" id="SNRY01000713">
    <property type="protein sequence ID" value="KAA6337289.1"/>
    <property type="molecule type" value="Genomic_DNA"/>
</dbReference>
<accession>A0A5J4RUB4</accession>
<evidence type="ECO:0000313" key="2">
    <source>
        <dbReference type="EMBL" id="KAA6337289.1"/>
    </source>
</evidence>
<proteinExistence type="predicted"/>
<dbReference type="AlphaFoldDB" id="A0A5J4RUB4"/>
<comment type="caution">
    <text evidence="2">The sequence shown here is derived from an EMBL/GenBank/DDBJ whole genome shotgun (WGS) entry which is preliminary data.</text>
</comment>
<feature type="coiled-coil region" evidence="1">
    <location>
        <begin position="236"/>
        <end position="263"/>
    </location>
</feature>
<gene>
    <name evidence="2" type="ORF">EZS27_014627</name>
</gene>
<evidence type="ECO:0000256" key="1">
    <source>
        <dbReference type="SAM" id="Coils"/>
    </source>
</evidence>
<sequence length="293" mass="34637">IIYIPMKTKLLKKIGYCFRTIENTTNSQISFNAELKFLAESFDLSNIKLAGNKKIINAAMREIRNILKTEEYITLFTKNEIKEIKFKLNAHRKIKNDLEIINDRSLCTNYFVIPEKKVRTKKVIKTILPENTDQKEVQITESGVSDSSMREFTKSKVISEKEVEIITPTTTEQIVPIDKQSKLIKQKKIKKPTKTTVSEKKSSNYDYFIQKIDEITEPLDDFDIETRDADEIEYLYEEKLFQLNQMREEYEEMINKKQITNSNELTILKQMFTVNEEYLKREKERILFKKVVV</sequence>
<protein>
    <submittedName>
        <fullName evidence="2">Uncharacterized protein</fullName>
    </submittedName>
</protein>
<organism evidence="2">
    <name type="scientific">termite gut metagenome</name>
    <dbReference type="NCBI Taxonomy" id="433724"/>
    <lineage>
        <taxon>unclassified sequences</taxon>
        <taxon>metagenomes</taxon>
        <taxon>organismal metagenomes</taxon>
    </lineage>
</organism>
<feature type="non-terminal residue" evidence="2">
    <location>
        <position position="1"/>
    </location>
</feature>
<name>A0A5J4RUB4_9ZZZZ</name>
<reference evidence="2" key="1">
    <citation type="submission" date="2019-03" db="EMBL/GenBank/DDBJ databases">
        <title>Single cell metagenomics reveals metabolic interactions within the superorganism composed of flagellate Streblomastix strix and complex community of Bacteroidetes bacteria on its surface.</title>
        <authorList>
            <person name="Treitli S.C."/>
            <person name="Kolisko M."/>
            <person name="Husnik F."/>
            <person name="Keeling P."/>
            <person name="Hampl V."/>
        </authorList>
    </citation>
    <scope>NUCLEOTIDE SEQUENCE</scope>
    <source>
        <strain evidence="2">STM</strain>
    </source>
</reference>
<keyword evidence="1" id="KW-0175">Coiled coil</keyword>